<organism evidence="2 3">
    <name type="scientific">Pantoea cypripedii</name>
    <name type="common">Pectobacterium cypripedii</name>
    <name type="synonym">Erwinia cypripedii</name>
    <dbReference type="NCBI Taxonomy" id="55209"/>
    <lineage>
        <taxon>Bacteria</taxon>
        <taxon>Pseudomonadati</taxon>
        <taxon>Pseudomonadota</taxon>
        <taxon>Gammaproteobacteria</taxon>
        <taxon>Enterobacterales</taxon>
        <taxon>Erwiniaceae</taxon>
        <taxon>Pantoea</taxon>
    </lineage>
</organism>
<keyword evidence="1" id="KW-0732">Signal</keyword>
<dbReference type="RefSeq" id="WP_208718714.1">
    <property type="nucleotide sequence ID" value="NZ_CP024770.1"/>
</dbReference>
<dbReference type="Proteomes" id="UP000502005">
    <property type="component" value="Plasmid pNE1B"/>
</dbReference>
<dbReference type="SUPFAM" id="SSF81901">
    <property type="entry name" value="HCP-like"/>
    <property type="match status" value="2"/>
</dbReference>
<feature type="chain" id="PRO_5025615261" evidence="1">
    <location>
        <begin position="24"/>
        <end position="420"/>
    </location>
</feature>
<accession>A0A6B9GAI7</accession>
<evidence type="ECO:0000256" key="1">
    <source>
        <dbReference type="SAM" id="SignalP"/>
    </source>
</evidence>
<evidence type="ECO:0000313" key="3">
    <source>
        <dbReference type="Proteomes" id="UP000502005"/>
    </source>
</evidence>
<dbReference type="InterPro" id="IPR011990">
    <property type="entry name" value="TPR-like_helical_dom_sf"/>
</dbReference>
<reference evidence="2 3" key="1">
    <citation type="submission" date="2017-11" db="EMBL/GenBank/DDBJ databases">
        <title>Genome sequence of Pantoea cypripedii NE1.</title>
        <authorList>
            <person name="Nascimento F.X."/>
        </authorList>
    </citation>
    <scope>NUCLEOTIDE SEQUENCE [LARGE SCALE GENOMIC DNA]</scope>
    <source>
        <strain evidence="2 3">NE1</strain>
        <plasmid evidence="3">pne1b</plasmid>
    </source>
</reference>
<dbReference type="AlphaFoldDB" id="A0A6B9GAI7"/>
<dbReference type="PANTHER" id="PTHR11102">
    <property type="entry name" value="SEL-1-LIKE PROTEIN"/>
    <property type="match status" value="1"/>
</dbReference>
<proteinExistence type="predicted"/>
<dbReference type="InterPro" id="IPR050767">
    <property type="entry name" value="Sel1_AlgK"/>
</dbReference>
<dbReference type="PANTHER" id="PTHR11102:SF160">
    <property type="entry name" value="ERAD-ASSOCIATED E3 UBIQUITIN-PROTEIN LIGASE COMPONENT HRD3"/>
    <property type="match status" value="1"/>
</dbReference>
<evidence type="ECO:0000313" key="2">
    <source>
        <dbReference type="EMBL" id="QGY32823.1"/>
    </source>
</evidence>
<keyword evidence="2" id="KW-0614">Plasmid</keyword>
<dbReference type="EMBL" id="CP024770">
    <property type="protein sequence ID" value="QGY32823.1"/>
    <property type="molecule type" value="Genomic_DNA"/>
</dbReference>
<dbReference type="Gene3D" id="1.25.40.10">
    <property type="entry name" value="Tetratricopeptide repeat domain"/>
    <property type="match status" value="1"/>
</dbReference>
<feature type="signal peptide" evidence="1">
    <location>
        <begin position="1"/>
        <end position="23"/>
    </location>
</feature>
<protein>
    <submittedName>
        <fullName evidence="2">Sel1 repeat family protein</fullName>
    </submittedName>
</protein>
<name>A0A6B9GAI7_PANCY</name>
<dbReference type="SMART" id="SM00671">
    <property type="entry name" value="SEL1"/>
    <property type="match status" value="7"/>
</dbReference>
<dbReference type="InterPro" id="IPR006597">
    <property type="entry name" value="Sel1-like"/>
</dbReference>
<sequence length="420" mass="45042">MKLFTPKAIALLVTLCCCSASYAGESLADLQTKATNGDAAAQTTLGIDYLNGDGVTQDYGKAQQWLEKAVAQDSQEACHALALMYTYGQGVTKDLNKAVELYKKAGPAQHGDAYNNLAVIYSKGLNGKADPALAMKYYQLAADAGNSESQAIIGWKYATGDGVAKNTRKAFQYYEKSAAQGNSQGQYLLATAYDDGTGVKRNDALAVSWYKKAADNGNTSAMNNLGVMLTDGEGVKRDYVKARFYLEQAVAKDSAEARAGLGYLYLNGLGVKKDYYKATELYSTACDREVAGACDTVKDMKAKKMYRVRTASSSASAPTQRLIAKSIDDGVNATFTWQGDDATFKANGHAEDCSFLKDFSEPAGNLATSFVCTGNVQIVLKQFKTTKNAYIAVTTNNFKDEVKSFAVNVYTVDAAALAAE</sequence>
<geneLocation type="plasmid" evidence="3">
    <name>pne1b</name>
</geneLocation>
<dbReference type="Pfam" id="PF08238">
    <property type="entry name" value="Sel1"/>
    <property type="match status" value="7"/>
</dbReference>
<gene>
    <name evidence="2" type="ORF">CUN67_28200</name>
</gene>